<dbReference type="Proteomes" id="UP001627154">
    <property type="component" value="Unassembled WGS sequence"/>
</dbReference>
<evidence type="ECO:0000313" key="2">
    <source>
        <dbReference type="EMBL" id="KAL3392024.1"/>
    </source>
</evidence>
<keyword evidence="1" id="KW-0472">Membrane</keyword>
<dbReference type="AlphaFoldDB" id="A0ABD2WGP2"/>
<proteinExistence type="predicted"/>
<keyword evidence="1" id="KW-0812">Transmembrane</keyword>
<sequence>MWFGLLVQSINSQCFSSNFANRIEKMFKSSLILLFTGIVFLLFFAGTTRSVCIRRGEFHKMTAGLQKMNLNSRLARTRYKMSLSDCLAKHGKQEKCLAKLGNQQPRRLISTKLKDLVKDFRSSIGKDPNRCR</sequence>
<feature type="transmembrane region" description="Helical" evidence="1">
    <location>
        <begin position="26"/>
        <end position="45"/>
    </location>
</feature>
<comment type="caution">
    <text evidence="2">The sequence shown here is derived from an EMBL/GenBank/DDBJ whole genome shotgun (WGS) entry which is preliminary data.</text>
</comment>
<keyword evidence="1" id="KW-1133">Transmembrane helix</keyword>
<gene>
    <name evidence="2" type="ORF">TKK_013350</name>
</gene>
<evidence type="ECO:0000313" key="3">
    <source>
        <dbReference type="Proteomes" id="UP001627154"/>
    </source>
</evidence>
<evidence type="ECO:0000256" key="1">
    <source>
        <dbReference type="SAM" id="Phobius"/>
    </source>
</evidence>
<name>A0ABD2WGP2_9HYME</name>
<keyword evidence="3" id="KW-1185">Reference proteome</keyword>
<protein>
    <submittedName>
        <fullName evidence="2">Uncharacterized protein</fullName>
    </submittedName>
</protein>
<dbReference type="EMBL" id="JBJJXI010000107">
    <property type="protein sequence ID" value="KAL3392024.1"/>
    <property type="molecule type" value="Genomic_DNA"/>
</dbReference>
<reference evidence="2 3" key="1">
    <citation type="journal article" date="2024" name="bioRxiv">
        <title>A reference genome for Trichogramma kaykai: A tiny desert-dwelling parasitoid wasp with competing sex-ratio distorters.</title>
        <authorList>
            <person name="Culotta J."/>
            <person name="Lindsey A.R."/>
        </authorList>
    </citation>
    <scope>NUCLEOTIDE SEQUENCE [LARGE SCALE GENOMIC DNA]</scope>
    <source>
        <strain evidence="2 3">KSX58</strain>
    </source>
</reference>
<organism evidence="2 3">
    <name type="scientific">Trichogramma kaykai</name>
    <dbReference type="NCBI Taxonomy" id="54128"/>
    <lineage>
        <taxon>Eukaryota</taxon>
        <taxon>Metazoa</taxon>
        <taxon>Ecdysozoa</taxon>
        <taxon>Arthropoda</taxon>
        <taxon>Hexapoda</taxon>
        <taxon>Insecta</taxon>
        <taxon>Pterygota</taxon>
        <taxon>Neoptera</taxon>
        <taxon>Endopterygota</taxon>
        <taxon>Hymenoptera</taxon>
        <taxon>Apocrita</taxon>
        <taxon>Proctotrupomorpha</taxon>
        <taxon>Chalcidoidea</taxon>
        <taxon>Trichogrammatidae</taxon>
        <taxon>Trichogramma</taxon>
    </lineage>
</organism>
<accession>A0ABD2WGP2</accession>